<evidence type="ECO:0000256" key="1">
    <source>
        <dbReference type="ARBA" id="ARBA00006540"/>
    </source>
</evidence>
<dbReference type="Proteomes" id="UP000231383">
    <property type="component" value="Unassembled WGS sequence"/>
</dbReference>
<dbReference type="Gene3D" id="2.40.30.10">
    <property type="entry name" value="Translation factors"/>
    <property type="match status" value="1"/>
</dbReference>
<accession>A0A2M8EXJ2</accession>
<comment type="function">
    <text evidence="7 9">One of the primary rRNA binding proteins, it binds directly near the 3'-end of the 23S rRNA, where it nucleates assembly of the 50S subunit.</text>
</comment>
<gene>
    <name evidence="7" type="primary">rplC</name>
    <name evidence="11" type="ORF">CO051_04965</name>
</gene>
<name>A0A2M8EXJ2_9BACT</name>
<keyword evidence="4 7" id="KW-0689">Ribosomal protein</keyword>
<evidence type="ECO:0000256" key="4">
    <source>
        <dbReference type="ARBA" id="ARBA00022980"/>
    </source>
</evidence>
<dbReference type="FunFam" id="2.40.30.10:FF:000004">
    <property type="entry name" value="50S ribosomal protein L3"/>
    <property type="match status" value="1"/>
</dbReference>
<evidence type="ECO:0000256" key="7">
    <source>
        <dbReference type="HAMAP-Rule" id="MF_01325"/>
    </source>
</evidence>
<dbReference type="GO" id="GO:0022625">
    <property type="term" value="C:cytosolic large ribosomal subunit"/>
    <property type="evidence" value="ECO:0007669"/>
    <property type="project" value="TreeGrafter"/>
</dbReference>
<evidence type="ECO:0000256" key="5">
    <source>
        <dbReference type="ARBA" id="ARBA00023274"/>
    </source>
</evidence>
<comment type="caution">
    <text evidence="11">The sequence shown here is derived from an EMBL/GenBank/DDBJ whole genome shotgun (WGS) entry which is preliminary data.</text>
</comment>
<keyword evidence="5 7" id="KW-0687">Ribonucleoprotein</keyword>
<evidence type="ECO:0000313" key="12">
    <source>
        <dbReference type="Proteomes" id="UP000231383"/>
    </source>
</evidence>
<evidence type="ECO:0000256" key="9">
    <source>
        <dbReference type="RuleBase" id="RU003906"/>
    </source>
</evidence>
<dbReference type="PROSITE" id="PS00474">
    <property type="entry name" value="RIBOSOMAL_L3"/>
    <property type="match status" value="1"/>
</dbReference>
<keyword evidence="3 7" id="KW-0694">RNA-binding</keyword>
<dbReference type="InterPro" id="IPR019927">
    <property type="entry name" value="Ribosomal_uL3_bac/org-type"/>
</dbReference>
<proteinExistence type="inferred from homology"/>
<evidence type="ECO:0000256" key="8">
    <source>
        <dbReference type="RuleBase" id="RU003905"/>
    </source>
</evidence>
<dbReference type="InterPro" id="IPR019926">
    <property type="entry name" value="Ribosomal_uL3_CS"/>
</dbReference>
<dbReference type="PANTHER" id="PTHR11229:SF16">
    <property type="entry name" value="LARGE RIBOSOMAL SUBUNIT PROTEIN UL3C"/>
    <property type="match status" value="1"/>
</dbReference>
<dbReference type="GO" id="GO:0006412">
    <property type="term" value="P:translation"/>
    <property type="evidence" value="ECO:0007669"/>
    <property type="project" value="UniProtKB-UniRule"/>
</dbReference>
<comment type="subunit">
    <text evidence="7 9">Part of the 50S ribosomal subunit. Forms a cluster with proteins L14 and L19.</text>
</comment>
<dbReference type="GO" id="GO:0003735">
    <property type="term" value="F:structural constituent of ribosome"/>
    <property type="evidence" value="ECO:0007669"/>
    <property type="project" value="UniProtKB-UniRule"/>
</dbReference>
<dbReference type="Pfam" id="PF00297">
    <property type="entry name" value="Ribosomal_L3"/>
    <property type="match status" value="1"/>
</dbReference>
<feature type="region of interest" description="Disordered" evidence="10">
    <location>
        <begin position="140"/>
        <end position="183"/>
    </location>
</feature>
<dbReference type="InterPro" id="IPR009000">
    <property type="entry name" value="Transl_B-barrel_sf"/>
</dbReference>
<dbReference type="SUPFAM" id="SSF50447">
    <property type="entry name" value="Translation proteins"/>
    <property type="match status" value="1"/>
</dbReference>
<protein>
    <recommendedName>
        <fullName evidence="6 7">Large ribosomal subunit protein uL3</fullName>
    </recommendedName>
</protein>
<reference evidence="12" key="1">
    <citation type="submission" date="2017-09" db="EMBL/GenBank/DDBJ databases">
        <title>Depth-based differentiation of microbial function through sediment-hosted aquifers and enrichment of novel symbionts in the deep terrestrial subsurface.</title>
        <authorList>
            <person name="Probst A.J."/>
            <person name="Ladd B."/>
            <person name="Jarett J.K."/>
            <person name="Geller-Mcgrath D.E."/>
            <person name="Sieber C.M.K."/>
            <person name="Emerson J.B."/>
            <person name="Anantharaman K."/>
            <person name="Thomas B.C."/>
            <person name="Malmstrom R."/>
            <person name="Stieglmeier M."/>
            <person name="Klingl A."/>
            <person name="Woyke T."/>
            <person name="Ryan C.M."/>
            <person name="Banfield J.F."/>
        </authorList>
    </citation>
    <scope>NUCLEOTIDE SEQUENCE [LARGE SCALE GENOMIC DNA]</scope>
</reference>
<evidence type="ECO:0000256" key="6">
    <source>
        <dbReference type="ARBA" id="ARBA00035243"/>
    </source>
</evidence>
<evidence type="ECO:0000256" key="3">
    <source>
        <dbReference type="ARBA" id="ARBA00022884"/>
    </source>
</evidence>
<evidence type="ECO:0000256" key="10">
    <source>
        <dbReference type="SAM" id="MobiDB-lite"/>
    </source>
</evidence>
<dbReference type="Gene3D" id="3.30.160.810">
    <property type="match status" value="1"/>
</dbReference>
<organism evidence="11 12">
    <name type="scientific">Candidatus Roizmanbacteria bacterium CG_4_9_14_0_2_um_filter_39_13</name>
    <dbReference type="NCBI Taxonomy" id="1974839"/>
    <lineage>
        <taxon>Bacteria</taxon>
        <taxon>Candidatus Roizmaniibacteriota</taxon>
    </lineage>
</organism>
<evidence type="ECO:0000313" key="11">
    <source>
        <dbReference type="EMBL" id="PJC30746.1"/>
    </source>
</evidence>
<dbReference type="HAMAP" id="MF_01325_B">
    <property type="entry name" value="Ribosomal_uL3_B"/>
    <property type="match status" value="1"/>
</dbReference>
<dbReference type="AlphaFoldDB" id="A0A2M8EXJ2"/>
<comment type="similarity">
    <text evidence="1 7 8">Belongs to the universal ribosomal protein uL3 family.</text>
</comment>
<sequence>MSGFILGEKKFQSQMFDEKGNMIPVTILHTTPCFVVNIRWSDSDGYTAVQLGFGKTKKNQKPTRGTLKKAGIPTPLRFLREIRIDVDEKNIKTIEKDGKKGIQIGEHELFAGTEIKPEMLFKAGDIVDVTGTSKGKGFQGVVKRHGFAGGPKTHGQSDRERAPGSIGSGTTPGRVYKGKKMAGRMGGERKTVKNLEVVESNGEILKIKGLIPGAIGGLIEVRTIHL</sequence>
<dbReference type="GO" id="GO:0019843">
    <property type="term" value="F:rRNA binding"/>
    <property type="evidence" value="ECO:0007669"/>
    <property type="project" value="UniProtKB-UniRule"/>
</dbReference>
<dbReference type="NCBIfam" id="TIGR03625">
    <property type="entry name" value="L3_bact"/>
    <property type="match status" value="1"/>
</dbReference>
<dbReference type="PANTHER" id="PTHR11229">
    <property type="entry name" value="50S RIBOSOMAL PROTEIN L3"/>
    <property type="match status" value="1"/>
</dbReference>
<keyword evidence="2 7" id="KW-0699">rRNA-binding</keyword>
<evidence type="ECO:0000256" key="2">
    <source>
        <dbReference type="ARBA" id="ARBA00022730"/>
    </source>
</evidence>
<dbReference type="EMBL" id="PFSC01000127">
    <property type="protein sequence ID" value="PJC30746.1"/>
    <property type="molecule type" value="Genomic_DNA"/>
</dbReference>
<dbReference type="InterPro" id="IPR000597">
    <property type="entry name" value="Ribosomal_uL3"/>
</dbReference>